<proteinExistence type="predicted"/>
<protein>
    <submittedName>
        <fullName evidence="2">Uncharacterized protein</fullName>
    </submittedName>
</protein>
<accession>A0A8H2K837</accession>
<dbReference type="OrthoDB" id="9922783at2"/>
<organism evidence="2 3">
    <name type="scientific">Rhodoglobus vestalii</name>
    <dbReference type="NCBI Taxonomy" id="193384"/>
    <lineage>
        <taxon>Bacteria</taxon>
        <taxon>Bacillati</taxon>
        <taxon>Actinomycetota</taxon>
        <taxon>Actinomycetes</taxon>
        <taxon>Micrococcales</taxon>
        <taxon>Microbacteriaceae</taxon>
        <taxon>Rhodoglobus</taxon>
    </lineage>
</organism>
<dbReference type="AlphaFoldDB" id="A0A8H2K837"/>
<comment type="caution">
    <text evidence="2">The sequence shown here is derived from an EMBL/GenBank/DDBJ whole genome shotgun (WGS) entry which is preliminary data.</text>
</comment>
<evidence type="ECO:0000313" key="2">
    <source>
        <dbReference type="EMBL" id="TQO19787.1"/>
    </source>
</evidence>
<evidence type="ECO:0000256" key="1">
    <source>
        <dbReference type="SAM" id="Phobius"/>
    </source>
</evidence>
<keyword evidence="1" id="KW-1133">Transmembrane helix</keyword>
<dbReference type="Proteomes" id="UP000316560">
    <property type="component" value="Unassembled WGS sequence"/>
</dbReference>
<name>A0A8H2K837_9MICO</name>
<gene>
    <name evidence="2" type="ORF">FB472_1364</name>
</gene>
<keyword evidence="3" id="KW-1185">Reference proteome</keyword>
<dbReference type="RefSeq" id="WP_141990231.1">
    <property type="nucleotide sequence ID" value="NZ_VFRA01000001.1"/>
</dbReference>
<evidence type="ECO:0000313" key="3">
    <source>
        <dbReference type="Proteomes" id="UP000316560"/>
    </source>
</evidence>
<feature type="transmembrane region" description="Helical" evidence="1">
    <location>
        <begin position="43"/>
        <end position="67"/>
    </location>
</feature>
<dbReference type="EMBL" id="VFRA01000001">
    <property type="protein sequence ID" value="TQO19787.1"/>
    <property type="molecule type" value="Genomic_DNA"/>
</dbReference>
<reference evidence="2 3" key="1">
    <citation type="submission" date="2019-06" db="EMBL/GenBank/DDBJ databases">
        <title>Sequencing the genomes of 1000 actinobacteria strains.</title>
        <authorList>
            <person name="Klenk H.-P."/>
        </authorList>
    </citation>
    <scope>NUCLEOTIDE SEQUENCE [LARGE SCALE GENOMIC DNA]</scope>
    <source>
        <strain evidence="2 3">DSM 21947</strain>
    </source>
</reference>
<sequence length="190" mass="20505">MDRTKELLDASSPRRVKSNPALGAALSDVVEASTRSPHYRRPIFIAGISALLLGAGTAAAAAAGLLFPVLPPSLFETGEGYDYSWNIVVTTHDQEFSCSGGFTLEPVQGARGFDQKLFDEAQLFVQTQDWSSIRPNTAFMDDENVLAKQTAEMLSRSMKSQVIAATQAEFESRGTPLQGLSLRGIDECTS</sequence>
<keyword evidence="1" id="KW-0472">Membrane</keyword>
<keyword evidence="1" id="KW-0812">Transmembrane</keyword>